<evidence type="ECO:0000313" key="5">
    <source>
        <dbReference type="Proteomes" id="UP000235114"/>
    </source>
</evidence>
<dbReference type="EMBL" id="PGVA01000002">
    <property type="protein sequence ID" value="PLR86587.1"/>
    <property type="molecule type" value="Genomic_DNA"/>
</dbReference>
<evidence type="ECO:0000313" key="3">
    <source>
        <dbReference type="EMBL" id="PLS00358.1"/>
    </source>
</evidence>
<evidence type="ECO:0000313" key="2">
    <source>
        <dbReference type="EMBL" id="PLR86587.1"/>
    </source>
</evidence>
<dbReference type="Pfam" id="PF11667">
    <property type="entry name" value="DUF3267"/>
    <property type="match status" value="1"/>
</dbReference>
<feature type="transmembrane region" description="Helical" evidence="1">
    <location>
        <begin position="30"/>
        <end position="52"/>
    </location>
</feature>
<keyword evidence="5" id="KW-1185">Reference proteome</keyword>
<dbReference type="AlphaFoldDB" id="A0A2N5GSG7"/>
<dbReference type="Proteomes" id="UP000235114">
    <property type="component" value="Unassembled WGS sequence"/>
</dbReference>
<proteinExistence type="predicted"/>
<keyword evidence="1" id="KW-1133">Transmembrane helix</keyword>
<comment type="caution">
    <text evidence="2">The sequence shown here is derived from an EMBL/GenBank/DDBJ whole genome shotgun (WGS) entry which is preliminary data.</text>
</comment>
<dbReference type="InterPro" id="IPR021683">
    <property type="entry name" value="DUF3267"/>
</dbReference>
<feature type="transmembrane region" description="Helical" evidence="1">
    <location>
        <begin position="118"/>
        <end position="138"/>
    </location>
</feature>
<evidence type="ECO:0000313" key="4">
    <source>
        <dbReference type="Proteomes" id="UP000234951"/>
    </source>
</evidence>
<accession>A0A2N5GSG7</accession>
<evidence type="ECO:0000256" key="1">
    <source>
        <dbReference type="SAM" id="Phobius"/>
    </source>
</evidence>
<protein>
    <submittedName>
        <fullName evidence="2">Diaminopimelate epimerase</fullName>
    </submittedName>
</protein>
<keyword evidence="1" id="KW-0812">Transmembrane</keyword>
<dbReference type="Proteomes" id="UP000234951">
    <property type="component" value="Unassembled WGS sequence"/>
</dbReference>
<reference evidence="2 4" key="1">
    <citation type="submission" date="2017-11" db="EMBL/GenBank/DDBJ databases">
        <title>Comparitive Functional Genomics of Dry Heat Resistant strains isolated from the Viking Spacecraft.</title>
        <authorList>
            <person name="Seuylemezian A."/>
            <person name="Cooper K."/>
            <person name="Vaishampayan P."/>
        </authorList>
    </citation>
    <scope>NUCLEOTIDE SEQUENCE [LARGE SCALE GENOMIC DNA]</scope>
    <source>
        <strain evidence="2 4">M4.6</strain>
    </source>
</reference>
<keyword evidence="1" id="KW-0472">Membrane</keyword>
<feature type="transmembrane region" description="Helical" evidence="1">
    <location>
        <begin position="94"/>
        <end position="112"/>
    </location>
</feature>
<reference evidence="3 5" key="2">
    <citation type="submission" date="2017-12" db="EMBL/GenBank/DDBJ databases">
        <title>Comparative Functional Genomics of Dry Heat Resistant strains isolated from the Viking Spacecraft.</title>
        <authorList>
            <person name="Seuylemezian A."/>
            <person name="Cooper K."/>
            <person name="Vaishampayan P."/>
        </authorList>
    </citation>
    <scope>NUCLEOTIDE SEQUENCE [LARGE SCALE GENOMIC DNA]</scope>
    <source>
        <strain evidence="3 5">ATCC 29669</strain>
    </source>
</reference>
<name>A0A2N5GSG7_9BACI</name>
<dbReference type="OrthoDB" id="9789112at2"/>
<gene>
    <name evidence="2" type="ORF">CU635_01035</name>
    <name evidence="3" type="ORF">CVD25_03440</name>
</gene>
<organism evidence="2 4">
    <name type="scientific">Bacillus canaveralius</name>
    <dbReference type="NCBI Taxonomy" id="1403243"/>
    <lineage>
        <taxon>Bacteria</taxon>
        <taxon>Bacillati</taxon>
        <taxon>Bacillota</taxon>
        <taxon>Bacilli</taxon>
        <taxon>Bacillales</taxon>
        <taxon>Bacillaceae</taxon>
        <taxon>Bacillus</taxon>
    </lineage>
</organism>
<sequence>MVNSLLLSILMMIMTAVLHSAFHGTANFTVTTLGFILFSLCLMVLVIVHEFFHMIGFHFAGKVPWNEIAYGVDFKKGIAYAHSKQMITVKAMKIALWLPFLVTGLLPFVIGVMLDEVFLTLLGAFLIGGCTGDFAFIFKIRKYRSNTLVKDHPTKPQFTVYEQ</sequence>
<dbReference type="EMBL" id="PGVD01000012">
    <property type="protein sequence ID" value="PLS00358.1"/>
    <property type="molecule type" value="Genomic_DNA"/>
</dbReference>